<dbReference type="KEGG" id="obi:106868018"/>
<keyword evidence="1" id="KW-0326">Glycosidase</keyword>
<dbReference type="InterPro" id="IPR052566">
    <property type="entry name" value="Non-lysos_glucosylceramidase"/>
</dbReference>
<name>A0A0L8HXG2_OCTBM</name>
<dbReference type="OrthoDB" id="730489at2759"/>
<comment type="function">
    <text evidence="1">Non-lysosomal glucosylceramidase that catalyzes the hydrolysis of glucosylceramide (GlcCer) to free glucose and ceramide.</text>
</comment>
<dbReference type="EMBL" id="KQ417079">
    <property type="protein sequence ID" value="KOF93869.1"/>
    <property type="molecule type" value="Genomic_DNA"/>
</dbReference>
<dbReference type="OMA" id="HDLGAPN"/>
<sequence>MAEVKTANDSSDKTFDCLNAKSSKKTSKDELAPGFTIPTEQIAGVPDFGWRVPLSYSCQMKCKAFFTPRLKQIPSYLGLGVRYCKLWMRKHKEGKRPFIDHMNALAYQPIYGAPIGGIGCGTIGRGYQGEFCRFQLIPGCYDHTTVLADQFIVCIRKRNKTVYQEVLSVKKPDNKCLNCWKWNLDPDHAIYHALYPHSWTIYDIPEHNVRLTCRQVSPIFPHEYQDTSLPCAVFVWTAENLGEEDLEVSIMFTFKNGRGVKEDKAGGCWNEYFHVSNDSPSEPVSGVQIHQSFRDMPCVYGIAVKHKPDLSVSHCVYFDPCGPGEDIWQDLYEDGSLTKSEADLESKSEPTKKNSECAVGVCCKCAVASGGPSKQMEFSLSWDMPNIHFKSKGQNYRRRYTRWFGHTAQAAPQLCSYALNNYKTWEQKIEAWQNTVLQNNDLPAWYKSALFNELYYVSDGGTVWLDPVPNSDLSSETKEEIPAVIQEFGKFAYLEGHEYRMYNTYDVHFYASFALLTLWPKLQLCLQYDFAKAIDQEDPTIVEYLMCGTKGPNKSPKSIPHDLGDPEDEPWVRVNTYNLHPTHDWKDLNLKFILQVFRDYYALKDLQYLKDMYPKVKNIMTEAQKWDKDGDGLIENGGFADQTFDAWTATGASAYCGGIWLAALRLTVEMAKILEDRDTEIKFTEILHEGKESFDKKLWNGLYYNYDCSDKPYHDSIMAAQLIGQWFIRASGIQDDLVFPSQKVRSVLNVIYEHNVMKLNNGNCGAINGGRLDCMKDTTNCQAEEFWVGIIYSLAATMIQEGMSKEGFQTAWGAYHMCWEVLGLSFQTPEAYTLDNVYRSLGYMRPLAIWSIQWALSITQSTSPISNPL</sequence>
<organism evidence="4">
    <name type="scientific">Octopus bimaculoides</name>
    <name type="common">California two-spotted octopus</name>
    <dbReference type="NCBI Taxonomy" id="37653"/>
    <lineage>
        <taxon>Eukaryota</taxon>
        <taxon>Metazoa</taxon>
        <taxon>Spiralia</taxon>
        <taxon>Lophotrochozoa</taxon>
        <taxon>Mollusca</taxon>
        <taxon>Cephalopoda</taxon>
        <taxon>Coleoidea</taxon>
        <taxon>Octopodiformes</taxon>
        <taxon>Octopoda</taxon>
        <taxon>Incirrata</taxon>
        <taxon>Octopodidae</taxon>
        <taxon>Octopus</taxon>
    </lineage>
</organism>
<dbReference type="Pfam" id="PF04685">
    <property type="entry name" value="DUF608"/>
    <property type="match status" value="1"/>
</dbReference>
<keyword evidence="1" id="KW-0472">Membrane</keyword>
<dbReference type="GO" id="GO:0008422">
    <property type="term" value="F:beta-glucosidase activity"/>
    <property type="evidence" value="ECO:0007669"/>
    <property type="project" value="TreeGrafter"/>
</dbReference>
<evidence type="ECO:0000259" key="2">
    <source>
        <dbReference type="Pfam" id="PF04685"/>
    </source>
</evidence>
<evidence type="ECO:0000313" key="4">
    <source>
        <dbReference type="EMBL" id="KOF93869.1"/>
    </source>
</evidence>
<dbReference type="Pfam" id="PF12215">
    <property type="entry name" value="Glyco_hydr_116N"/>
    <property type="match status" value="1"/>
</dbReference>
<evidence type="ECO:0000256" key="1">
    <source>
        <dbReference type="PIRNR" id="PIRNR028944"/>
    </source>
</evidence>
<evidence type="ECO:0000259" key="3">
    <source>
        <dbReference type="Pfam" id="PF12215"/>
    </source>
</evidence>
<keyword evidence="1" id="KW-0443">Lipid metabolism</keyword>
<reference evidence="4" key="1">
    <citation type="submission" date="2015-07" db="EMBL/GenBank/DDBJ databases">
        <title>MeaNS - Measles Nucleotide Surveillance Program.</title>
        <authorList>
            <person name="Tran T."/>
            <person name="Druce J."/>
        </authorList>
    </citation>
    <scope>NUCLEOTIDE SEQUENCE</scope>
    <source>
        <strain evidence="4">UCB-OBI-ISO-001</strain>
        <tissue evidence="4">Gonad</tissue>
    </source>
</reference>
<dbReference type="SUPFAM" id="SSF48208">
    <property type="entry name" value="Six-hairpin glycosidases"/>
    <property type="match status" value="1"/>
</dbReference>
<gene>
    <name evidence="4" type="ORF">OCBIM_22003313mg</name>
</gene>
<dbReference type="InterPro" id="IPR012341">
    <property type="entry name" value="6hp_glycosidase-like_sf"/>
</dbReference>
<feature type="domain" description="Glycosyl-hydrolase family 116 catalytic region" evidence="2">
    <location>
        <begin position="489"/>
        <end position="852"/>
    </location>
</feature>
<protein>
    <recommendedName>
        <fullName evidence="1">Non-lysosomal glucosylceramidase</fullName>
        <shortName evidence="1">NLGase</shortName>
        <ecNumber evidence="1">3.2.1.45</ecNumber>
    </recommendedName>
</protein>
<dbReference type="PIRSF" id="PIRSF028944">
    <property type="entry name" value="Beta_gluc_GBA2"/>
    <property type="match status" value="1"/>
</dbReference>
<dbReference type="InterPro" id="IPR008928">
    <property type="entry name" value="6-hairpin_glycosidase_sf"/>
</dbReference>
<dbReference type="Gene3D" id="1.50.10.10">
    <property type="match status" value="1"/>
</dbReference>
<dbReference type="PANTHER" id="PTHR12654:SF0">
    <property type="entry name" value="NON-LYSOSOMAL GLUCOSYLCERAMIDASE"/>
    <property type="match status" value="1"/>
</dbReference>
<dbReference type="InterPro" id="IPR014551">
    <property type="entry name" value="B_Glucosidase_GBA2-typ"/>
</dbReference>
<dbReference type="EC" id="3.2.1.45" evidence="1"/>
<dbReference type="AlphaFoldDB" id="A0A0L8HXG2"/>
<dbReference type="InterPro" id="IPR024462">
    <property type="entry name" value="GH116_N"/>
</dbReference>
<dbReference type="GO" id="GO:0006680">
    <property type="term" value="P:glucosylceramide catabolic process"/>
    <property type="evidence" value="ECO:0007669"/>
    <property type="project" value="InterPro"/>
</dbReference>
<dbReference type="PANTHER" id="PTHR12654">
    <property type="entry name" value="BILE ACID BETA-GLUCOSIDASE-RELATED"/>
    <property type="match status" value="1"/>
</dbReference>
<dbReference type="STRING" id="37653.A0A0L8HXG2"/>
<accession>A0A0L8HXG2</accession>
<proteinExistence type="inferred from homology"/>
<comment type="catalytic activity">
    <reaction evidence="1">
        <text>a beta-D-glucosyl-(1&lt;-&gt;1')-N-acylsphing-4-enine + H2O = an N-acylsphing-4-enine + D-glucose</text>
        <dbReference type="Rhea" id="RHEA:13269"/>
        <dbReference type="ChEBI" id="CHEBI:4167"/>
        <dbReference type="ChEBI" id="CHEBI:15377"/>
        <dbReference type="ChEBI" id="CHEBI:22801"/>
        <dbReference type="ChEBI" id="CHEBI:52639"/>
        <dbReference type="EC" id="3.2.1.45"/>
    </reaction>
</comment>
<dbReference type="GO" id="GO:0016020">
    <property type="term" value="C:membrane"/>
    <property type="evidence" value="ECO:0007669"/>
    <property type="project" value="InterPro"/>
</dbReference>
<comment type="similarity">
    <text evidence="1">Belongs to the non-lysosomal glucosylceramidase family.</text>
</comment>
<dbReference type="GO" id="GO:0004348">
    <property type="term" value="F:glucosylceramidase activity"/>
    <property type="evidence" value="ECO:0007669"/>
    <property type="project" value="UniProtKB-EC"/>
</dbReference>
<feature type="domain" description="Glycosyl-hydrolase family 116 N-terminal" evidence="3">
    <location>
        <begin position="112"/>
        <end position="425"/>
    </location>
</feature>
<dbReference type="InterPro" id="IPR006775">
    <property type="entry name" value="GH116_catalytic"/>
</dbReference>
<keyword evidence="1" id="KW-0378">Hydrolase</keyword>
<dbReference type="GO" id="GO:0005975">
    <property type="term" value="P:carbohydrate metabolic process"/>
    <property type="evidence" value="ECO:0007669"/>
    <property type="project" value="InterPro"/>
</dbReference>